<protein>
    <recommendedName>
        <fullName evidence="5">ORC1-type DNA replication protein</fullName>
    </recommendedName>
</protein>
<feature type="binding site" evidence="5">
    <location>
        <position position="219"/>
    </location>
    <ligand>
        <name>ATP</name>
        <dbReference type="ChEBI" id="CHEBI:30616"/>
    </ligand>
</feature>
<dbReference type="InterPro" id="IPR014277">
    <property type="entry name" value="Orc1/Cdc6_arc"/>
</dbReference>
<dbReference type="SUPFAM" id="SSF52540">
    <property type="entry name" value="P-loop containing nucleoside triphosphate hydrolases"/>
    <property type="match status" value="1"/>
</dbReference>
<dbReference type="InterPro" id="IPR027417">
    <property type="entry name" value="P-loop_NTPase"/>
</dbReference>
<evidence type="ECO:0000256" key="5">
    <source>
        <dbReference type="HAMAP-Rule" id="MF_01407"/>
    </source>
</evidence>
<dbReference type="PANTHER" id="PTHR10763:SF26">
    <property type="entry name" value="CELL DIVISION CONTROL PROTEIN 6 HOMOLOG"/>
    <property type="match status" value="1"/>
</dbReference>
<dbReference type="InterPro" id="IPR003593">
    <property type="entry name" value="AAA+_ATPase"/>
</dbReference>
<evidence type="ECO:0000259" key="7">
    <source>
        <dbReference type="SMART" id="SM01074"/>
    </source>
</evidence>
<dbReference type="NCBIfam" id="TIGR02928">
    <property type="entry name" value="orc1/cdc6 family replication initiation protein"/>
    <property type="match status" value="1"/>
</dbReference>
<dbReference type="EMBL" id="JAGVWD010000042">
    <property type="protein sequence ID" value="MBS3057554.1"/>
    <property type="molecule type" value="Genomic_DNA"/>
</dbReference>
<dbReference type="Pfam" id="PF13401">
    <property type="entry name" value="AAA_22"/>
    <property type="match status" value="1"/>
</dbReference>
<evidence type="ECO:0000256" key="3">
    <source>
        <dbReference type="ARBA" id="ARBA00022741"/>
    </source>
</evidence>
<evidence type="ECO:0000259" key="6">
    <source>
        <dbReference type="SMART" id="SM00382"/>
    </source>
</evidence>
<reference evidence="8" key="2">
    <citation type="submission" date="2021-05" db="EMBL/GenBank/DDBJ databases">
        <title>Protein family content uncovers lineage relationships and bacterial pathway maintenance mechanisms in DPANN archaea.</title>
        <authorList>
            <person name="Castelle C.J."/>
            <person name="Meheust R."/>
            <person name="Jaffe A.L."/>
            <person name="Seitz K."/>
            <person name="Gong X."/>
            <person name="Baker B.J."/>
            <person name="Banfield J.F."/>
        </authorList>
    </citation>
    <scope>NUCLEOTIDE SEQUENCE</scope>
    <source>
        <strain evidence="8">RIFCSPHIGHO2_01_FULL_AR10_44_11</strain>
    </source>
</reference>
<evidence type="ECO:0000256" key="1">
    <source>
        <dbReference type="ARBA" id="ARBA00006184"/>
    </source>
</evidence>
<dbReference type="GO" id="GO:0005524">
    <property type="term" value="F:ATP binding"/>
    <property type="evidence" value="ECO:0007669"/>
    <property type="project" value="UniProtKB-UniRule"/>
</dbReference>
<dbReference type="Pfam" id="PF09079">
    <property type="entry name" value="WHD_Cdc6"/>
    <property type="match status" value="1"/>
</dbReference>
<dbReference type="Pfam" id="PF22703">
    <property type="entry name" value="Cdc6_lid"/>
    <property type="match status" value="1"/>
</dbReference>
<evidence type="ECO:0000313" key="8">
    <source>
        <dbReference type="EMBL" id="MBS3057554.1"/>
    </source>
</evidence>
<dbReference type="CDD" id="cd00009">
    <property type="entry name" value="AAA"/>
    <property type="match status" value="1"/>
</dbReference>
<keyword evidence="4 5" id="KW-0067">ATP-binding</keyword>
<evidence type="ECO:0000256" key="2">
    <source>
        <dbReference type="ARBA" id="ARBA00022705"/>
    </source>
</evidence>
<dbReference type="SMART" id="SM00382">
    <property type="entry name" value="AAA"/>
    <property type="match status" value="1"/>
</dbReference>
<dbReference type="SUPFAM" id="SSF46785">
    <property type="entry name" value="Winged helix' DNA-binding domain"/>
    <property type="match status" value="1"/>
</dbReference>
<feature type="binding site" evidence="5">
    <location>
        <position position="207"/>
    </location>
    <ligand>
        <name>ATP</name>
        <dbReference type="ChEBI" id="CHEBI:30616"/>
    </ligand>
</feature>
<dbReference type="Gene3D" id="1.10.8.60">
    <property type="match status" value="1"/>
</dbReference>
<dbReference type="GO" id="GO:0016887">
    <property type="term" value="F:ATP hydrolysis activity"/>
    <property type="evidence" value="ECO:0007669"/>
    <property type="project" value="InterPro"/>
</dbReference>
<evidence type="ECO:0000313" key="9">
    <source>
        <dbReference type="Proteomes" id="UP000677687"/>
    </source>
</evidence>
<comment type="similarity">
    <text evidence="1 5">Belongs to the CDC6/cdc18 family.</text>
</comment>
<feature type="domain" description="Cdc6 C-terminal" evidence="7">
    <location>
        <begin position="301"/>
        <end position="375"/>
    </location>
</feature>
<keyword evidence="2 5" id="KW-0235">DNA replication</keyword>
<dbReference type="Gene3D" id="3.40.50.300">
    <property type="entry name" value="P-loop containing nucleotide triphosphate hydrolases"/>
    <property type="match status" value="1"/>
</dbReference>
<comment type="caution">
    <text evidence="8">The sequence shown here is derived from an EMBL/GenBank/DDBJ whole genome shotgun (WGS) entry which is preliminary data.</text>
</comment>
<dbReference type="Gene3D" id="1.10.10.10">
    <property type="entry name" value="Winged helix-like DNA-binding domain superfamily/Winged helix DNA-binding domain"/>
    <property type="match status" value="1"/>
</dbReference>
<sequence length="379" mass="42807">MPRNIFENAALEGAIFKNESYLYPEFVPERLPHREEQIDALVYCFAPIAKGAKPHNVFVHGKTGTGKTVTVKYVMNELQEHTDRAKALYINCFEFSSRSSVLSEVANFIGAVVPRRGLSTDEVYSKLLESAKRLQFTPIIILDEADQLSVQGKEDASKLLYDLLRIIEYEKIRFGIALISNSQDFLAKLDSRVRSSLAEERIEFEPYSPIQLKEILRERTEFAFLPNALENEVINVAAAHAAKLGGDCRIAIESLWKAGRLAEKESAGKITLKHLRSAFELIESSPGRKPANFLSETEKGLLEIILREKEINSGVLFLKYNEAAKEKLSERRLREVASNLEKKQIISSERTNLPERGRTRKISLKISQSALAEKLGKQI</sequence>
<dbReference type="GO" id="GO:0006260">
    <property type="term" value="P:DNA replication"/>
    <property type="evidence" value="ECO:0007669"/>
    <property type="project" value="UniProtKB-UniRule"/>
</dbReference>
<comment type="function">
    <text evidence="5">Involved in regulation of DNA replication.</text>
</comment>
<dbReference type="PANTHER" id="PTHR10763">
    <property type="entry name" value="CELL DIVISION CONTROL PROTEIN 6-RELATED"/>
    <property type="match status" value="1"/>
</dbReference>
<organism evidence="8 9">
    <name type="scientific">Candidatus Iainarchaeum sp</name>
    <dbReference type="NCBI Taxonomy" id="3101447"/>
    <lineage>
        <taxon>Archaea</taxon>
        <taxon>Candidatus Iainarchaeota</taxon>
        <taxon>Candidatus Iainarchaeia</taxon>
        <taxon>Candidatus Iainarchaeales</taxon>
        <taxon>Candidatus Iainarchaeaceae</taxon>
        <taxon>Candidatus Iainarchaeum</taxon>
    </lineage>
</organism>
<dbReference type="InterPro" id="IPR055237">
    <property type="entry name" value="Cdc6_lid"/>
</dbReference>
<keyword evidence="3 5" id="KW-0547">Nucleotide-binding</keyword>
<evidence type="ECO:0000256" key="4">
    <source>
        <dbReference type="ARBA" id="ARBA00022840"/>
    </source>
</evidence>
<feature type="binding site" evidence="5">
    <location>
        <begin position="65"/>
        <end position="69"/>
    </location>
    <ligand>
        <name>ATP</name>
        <dbReference type="ChEBI" id="CHEBI:30616"/>
    </ligand>
</feature>
<reference evidence="8" key="1">
    <citation type="submission" date="2021-03" db="EMBL/GenBank/DDBJ databases">
        <authorList>
            <person name="Jaffe A."/>
        </authorList>
    </citation>
    <scope>NUCLEOTIDE SEQUENCE</scope>
    <source>
        <strain evidence="8">RIFCSPHIGHO2_01_FULL_AR10_44_11</strain>
    </source>
</reference>
<dbReference type="InterPro" id="IPR036390">
    <property type="entry name" value="WH_DNA-bd_sf"/>
</dbReference>
<dbReference type="InterPro" id="IPR049945">
    <property type="entry name" value="AAA_22"/>
</dbReference>
<dbReference type="HAMAP" id="MF_01407">
    <property type="entry name" value="ORC1_type_DNA_replic_protein"/>
    <property type="match status" value="1"/>
</dbReference>
<dbReference type="InterPro" id="IPR015163">
    <property type="entry name" value="Cdc6_C"/>
</dbReference>
<dbReference type="InterPro" id="IPR036388">
    <property type="entry name" value="WH-like_DNA-bd_sf"/>
</dbReference>
<proteinExistence type="inferred from homology"/>
<accession>A0A8T4KUD0</accession>
<gene>
    <name evidence="8" type="ORF">J4415_02895</name>
</gene>
<dbReference type="Proteomes" id="UP000677687">
    <property type="component" value="Unassembled WGS sequence"/>
</dbReference>
<dbReference type="SMART" id="SM01074">
    <property type="entry name" value="Cdc6_C"/>
    <property type="match status" value="1"/>
</dbReference>
<dbReference type="InterPro" id="IPR050311">
    <property type="entry name" value="ORC1/CDC6"/>
</dbReference>
<name>A0A8T4KUD0_9ARCH</name>
<dbReference type="AlphaFoldDB" id="A0A8T4KUD0"/>
<feature type="domain" description="AAA+ ATPase" evidence="6">
    <location>
        <begin position="53"/>
        <end position="203"/>
    </location>
</feature>